<dbReference type="CDD" id="cd16587">
    <property type="entry name" value="RING-HC_TRIM32_C-VII"/>
    <property type="match status" value="1"/>
</dbReference>
<dbReference type="Gene3D" id="1.10.510.10">
    <property type="entry name" value="Transferase(Phosphotransferase) domain 1"/>
    <property type="match status" value="1"/>
</dbReference>
<feature type="repeat" description="WD" evidence="7">
    <location>
        <begin position="539"/>
        <end position="578"/>
    </location>
</feature>
<accession>A0A2P5CGK1</accession>
<dbReference type="Proteomes" id="UP000237105">
    <property type="component" value="Unassembled WGS sequence"/>
</dbReference>
<dbReference type="InterPro" id="IPR027370">
    <property type="entry name" value="Znf-RING_euk"/>
</dbReference>
<keyword evidence="3" id="KW-0677">Repeat</keyword>
<evidence type="ECO:0000259" key="9">
    <source>
        <dbReference type="PROSITE" id="PS50089"/>
    </source>
</evidence>
<dbReference type="SUPFAM" id="SSF57850">
    <property type="entry name" value="RING/U-box"/>
    <property type="match status" value="1"/>
</dbReference>
<evidence type="ECO:0000256" key="3">
    <source>
        <dbReference type="ARBA" id="ARBA00022737"/>
    </source>
</evidence>
<dbReference type="Gene3D" id="3.30.40.10">
    <property type="entry name" value="Zinc/RING finger domain, C3HC4 (zinc finger)"/>
    <property type="match status" value="1"/>
</dbReference>
<evidence type="ECO:0000256" key="6">
    <source>
        <dbReference type="PROSITE-ProRule" id="PRU00175"/>
    </source>
</evidence>
<evidence type="ECO:0000256" key="4">
    <source>
        <dbReference type="ARBA" id="ARBA00022771"/>
    </source>
</evidence>
<dbReference type="InterPro" id="IPR036322">
    <property type="entry name" value="WD40_repeat_dom_sf"/>
</dbReference>
<feature type="repeat" description="WD" evidence="7">
    <location>
        <begin position="670"/>
        <end position="709"/>
    </location>
</feature>
<evidence type="ECO:0000259" key="8">
    <source>
        <dbReference type="PROSITE" id="PS50011"/>
    </source>
</evidence>
<dbReference type="SMART" id="SM00184">
    <property type="entry name" value="RING"/>
    <property type="match status" value="1"/>
</dbReference>
<dbReference type="PROSITE" id="PS50294">
    <property type="entry name" value="WD_REPEATS_REGION"/>
    <property type="match status" value="1"/>
</dbReference>
<dbReference type="InterPro" id="IPR001841">
    <property type="entry name" value="Znf_RING"/>
</dbReference>
<evidence type="ECO:0000256" key="7">
    <source>
        <dbReference type="PROSITE-ProRule" id="PRU00221"/>
    </source>
</evidence>
<dbReference type="InterPro" id="IPR001680">
    <property type="entry name" value="WD40_rpt"/>
</dbReference>
<dbReference type="InterPro" id="IPR015943">
    <property type="entry name" value="WD40/YVTN_repeat-like_dom_sf"/>
</dbReference>
<dbReference type="Pfam" id="PF00400">
    <property type="entry name" value="WD40"/>
    <property type="match status" value="2"/>
</dbReference>
<dbReference type="SUPFAM" id="SSF50978">
    <property type="entry name" value="WD40 repeat-like"/>
    <property type="match status" value="1"/>
</dbReference>
<evidence type="ECO:0000313" key="11">
    <source>
        <dbReference type="Proteomes" id="UP000237105"/>
    </source>
</evidence>
<dbReference type="SMART" id="SM00320">
    <property type="entry name" value="WD40"/>
    <property type="match status" value="7"/>
</dbReference>
<dbReference type="OrthoDB" id="674604at2759"/>
<sequence>MELPECPVCLQNYDGDSTIPRVLACGHSACQDCLLKLPQRYAQTIRCPACTQLVKFPPQGPSVLPKNIDLLSLCLSQNPNPNPYSNTSKQDHRFFDFLPRFWSDEFYASWKDWVLPNDAVLLDKRVDEERGAGFCTVFGGKIDSSSKLPCRVCFGNDQRVSLVRVGSLMGLGLDDANLKVSYVVRVLKCLSGMREELRDELGLILRASARQCRKTGEVYGFWGDLDDGFLYMASERMDGSFLEKLGDLSNGFCGEDGDGLSKDGVSGFALIGIEMVEAMVSLHSEGFIAGCVGFSCFSFDYLGHGYVDMNEVLVTGRKIRKSIADEELEVAIGDLLEDNAFMSPELWLELLQNKGIGLERDKSGYSIGYSSDVWSLACLLLRILLGKLFTEEFPNMIKEKGSDYLTLHSIWTERVSSLLDTQLGSEYARLKDILLKCLVYDPEGRPLLTELRKCIRELITKPQFDLASLDRAVQVSTSCCIILGELCQFPKELSKTQEEDALQGIEAAVEADFGPVKEDIVDKNFLEGLFEGLVKFKDMQGHRDCITGITVGGGFLFSSSFDKTIRVWSLQDFSHVHTFEGHEHKVMAIIFVNQEQPLCISGDSGGGIFVWGLSIPLGREPLKKWYEQKDWRYSGIHALCLSSSGYVYTGCGDKSIKAWSLRDGLLECAMNGHKSVVSTLAICDEVLYSGSWDGTIRLWSLSDHTALTVVGEETSAVVASVLSLSVDRHMLIAAYENGCIKVWRNEVFMKSIQLHQGAIFAIGMEGKWLFTGGWDKTLNIQELSGDEFHVDPRPIGSIPCSSVITALLFWQGKLFVGYANGLLKVYYCGK</sequence>
<dbReference type="GO" id="GO:0008270">
    <property type="term" value="F:zinc ion binding"/>
    <property type="evidence" value="ECO:0007669"/>
    <property type="project" value="UniProtKB-KW"/>
</dbReference>
<feature type="domain" description="RING-type" evidence="9">
    <location>
        <begin position="6"/>
        <end position="51"/>
    </location>
</feature>
<dbReference type="InterPro" id="IPR011009">
    <property type="entry name" value="Kinase-like_dom_sf"/>
</dbReference>
<dbReference type="Pfam" id="PF13445">
    <property type="entry name" value="zf-RING_UBOX"/>
    <property type="match status" value="1"/>
</dbReference>
<dbReference type="AlphaFoldDB" id="A0A2P5CGK1"/>
<dbReference type="GO" id="GO:0005524">
    <property type="term" value="F:ATP binding"/>
    <property type="evidence" value="ECO:0007669"/>
    <property type="project" value="InterPro"/>
</dbReference>
<dbReference type="SMART" id="SM00220">
    <property type="entry name" value="S_TKc"/>
    <property type="match status" value="1"/>
</dbReference>
<dbReference type="GO" id="GO:0004672">
    <property type="term" value="F:protein kinase activity"/>
    <property type="evidence" value="ECO:0007669"/>
    <property type="project" value="InterPro"/>
</dbReference>
<dbReference type="Gene3D" id="2.130.10.10">
    <property type="entry name" value="YVTN repeat-like/Quinoprotein amine dehydrogenase"/>
    <property type="match status" value="2"/>
</dbReference>
<dbReference type="InterPro" id="IPR000719">
    <property type="entry name" value="Prot_kinase_dom"/>
</dbReference>
<comment type="caution">
    <text evidence="10">The sequence shown here is derived from an EMBL/GenBank/DDBJ whole genome shotgun (WGS) entry which is preliminary data.</text>
</comment>
<gene>
    <name evidence="10" type="ORF">PanWU01x14_154830</name>
</gene>
<dbReference type="InterPro" id="IPR013083">
    <property type="entry name" value="Znf_RING/FYVE/PHD"/>
</dbReference>
<dbReference type="PROSITE" id="PS50011">
    <property type="entry name" value="PROTEIN_KINASE_DOM"/>
    <property type="match status" value="1"/>
</dbReference>
<dbReference type="SUPFAM" id="SSF56112">
    <property type="entry name" value="Protein kinase-like (PK-like)"/>
    <property type="match status" value="1"/>
</dbReference>
<keyword evidence="2" id="KW-0479">Metal-binding</keyword>
<protein>
    <submittedName>
        <fullName evidence="10">Guanine nucleotide-binding protein, beta subunit</fullName>
    </submittedName>
</protein>
<evidence type="ECO:0000256" key="1">
    <source>
        <dbReference type="ARBA" id="ARBA00022574"/>
    </source>
</evidence>
<dbReference type="PRINTS" id="PR00320">
    <property type="entry name" value="GPROTEINBRPT"/>
</dbReference>
<dbReference type="EMBL" id="JXTB01000133">
    <property type="protein sequence ID" value="PON60158.1"/>
    <property type="molecule type" value="Genomic_DNA"/>
</dbReference>
<proteinExistence type="predicted"/>
<dbReference type="InterPro" id="IPR044715">
    <property type="entry name" value="WDR86-like"/>
</dbReference>
<evidence type="ECO:0000256" key="5">
    <source>
        <dbReference type="ARBA" id="ARBA00022833"/>
    </source>
</evidence>
<evidence type="ECO:0000313" key="10">
    <source>
        <dbReference type="EMBL" id="PON60158.1"/>
    </source>
</evidence>
<evidence type="ECO:0000256" key="2">
    <source>
        <dbReference type="ARBA" id="ARBA00022723"/>
    </source>
</evidence>
<name>A0A2P5CGK1_PARAD</name>
<keyword evidence="5" id="KW-0862">Zinc</keyword>
<dbReference type="InterPro" id="IPR020472">
    <property type="entry name" value="WD40_PAC1"/>
</dbReference>
<reference evidence="11" key="1">
    <citation type="submission" date="2016-06" db="EMBL/GenBank/DDBJ databases">
        <title>Parallel loss of symbiosis genes in relatives of nitrogen-fixing non-legume Parasponia.</title>
        <authorList>
            <person name="Van Velzen R."/>
            <person name="Holmer R."/>
            <person name="Bu F."/>
            <person name="Rutten L."/>
            <person name="Van Zeijl A."/>
            <person name="Liu W."/>
            <person name="Santuari L."/>
            <person name="Cao Q."/>
            <person name="Sharma T."/>
            <person name="Shen D."/>
            <person name="Roswanjaya Y."/>
            <person name="Wardhani T."/>
            <person name="Kalhor M.S."/>
            <person name="Jansen J."/>
            <person name="Van den Hoogen J."/>
            <person name="Gungor B."/>
            <person name="Hartog M."/>
            <person name="Hontelez J."/>
            <person name="Verver J."/>
            <person name="Yang W.-C."/>
            <person name="Schijlen E."/>
            <person name="Repin R."/>
            <person name="Schilthuizen M."/>
            <person name="Schranz E."/>
            <person name="Heidstra R."/>
            <person name="Miyata K."/>
            <person name="Fedorova E."/>
            <person name="Kohlen W."/>
            <person name="Bisseling T."/>
            <person name="Smit S."/>
            <person name="Geurts R."/>
        </authorList>
    </citation>
    <scope>NUCLEOTIDE SEQUENCE [LARGE SCALE GENOMIC DNA]</scope>
    <source>
        <strain evidence="11">cv. WU1-14</strain>
    </source>
</reference>
<dbReference type="PROSITE" id="PS50082">
    <property type="entry name" value="WD_REPEATS_2"/>
    <property type="match status" value="2"/>
</dbReference>
<feature type="domain" description="Protein kinase" evidence="8">
    <location>
        <begin position="163"/>
        <end position="459"/>
    </location>
</feature>
<keyword evidence="1 7" id="KW-0853">WD repeat</keyword>
<organism evidence="10 11">
    <name type="scientific">Parasponia andersonii</name>
    <name type="common">Sponia andersonii</name>
    <dbReference type="NCBI Taxonomy" id="3476"/>
    <lineage>
        <taxon>Eukaryota</taxon>
        <taxon>Viridiplantae</taxon>
        <taxon>Streptophyta</taxon>
        <taxon>Embryophyta</taxon>
        <taxon>Tracheophyta</taxon>
        <taxon>Spermatophyta</taxon>
        <taxon>Magnoliopsida</taxon>
        <taxon>eudicotyledons</taxon>
        <taxon>Gunneridae</taxon>
        <taxon>Pentapetalae</taxon>
        <taxon>rosids</taxon>
        <taxon>fabids</taxon>
        <taxon>Rosales</taxon>
        <taxon>Cannabaceae</taxon>
        <taxon>Parasponia</taxon>
    </lineage>
</organism>
<keyword evidence="11" id="KW-1185">Reference proteome</keyword>
<dbReference type="PANTHER" id="PTHR44489:SF11">
    <property type="entry name" value="WD REPEAT DOMAIN 86"/>
    <property type="match status" value="1"/>
</dbReference>
<keyword evidence="4 6" id="KW-0863">Zinc-finger</keyword>
<dbReference type="PROSITE" id="PS50089">
    <property type="entry name" value="ZF_RING_2"/>
    <property type="match status" value="1"/>
</dbReference>
<dbReference type="STRING" id="3476.A0A2P5CGK1"/>
<dbReference type="PANTHER" id="PTHR44489">
    <property type="match status" value="1"/>
</dbReference>